<accession>T2G9B0</accession>
<evidence type="ECO:0000313" key="3">
    <source>
        <dbReference type="EMBL" id="AGW13170.1"/>
    </source>
</evidence>
<dbReference type="PATRIC" id="fig|1121448.10.peg.1316"/>
<dbReference type="PANTHER" id="PTHR43151:SF1">
    <property type="entry name" value="SSR2333 PROTEIN"/>
    <property type="match status" value="1"/>
</dbReference>
<dbReference type="GO" id="GO:0046914">
    <property type="term" value="F:transition metal ion binding"/>
    <property type="evidence" value="ECO:0007669"/>
    <property type="project" value="InterPro"/>
</dbReference>
<dbReference type="KEGG" id="dgg:DGI_1319"/>
<organism evidence="3 4">
    <name type="scientific">Megalodesulfovibrio gigas (strain ATCC 19364 / DSM 1382 / NCIMB 9332 / VKM B-1759)</name>
    <name type="common">Desulfovibrio gigas</name>
    <dbReference type="NCBI Taxonomy" id="1121448"/>
    <lineage>
        <taxon>Bacteria</taxon>
        <taxon>Pseudomonadati</taxon>
        <taxon>Thermodesulfobacteriota</taxon>
        <taxon>Desulfovibrionia</taxon>
        <taxon>Desulfovibrionales</taxon>
        <taxon>Desulfovibrionaceae</taxon>
        <taxon>Megalodesulfovibrio</taxon>
    </lineage>
</organism>
<dbReference type="Proteomes" id="UP000016587">
    <property type="component" value="Chromosome"/>
</dbReference>
<dbReference type="Gene3D" id="2.30.30.90">
    <property type="match status" value="1"/>
</dbReference>
<dbReference type="SMART" id="SM00899">
    <property type="entry name" value="FeoA"/>
    <property type="match status" value="1"/>
</dbReference>
<dbReference type="HOGENOM" id="CLU_150646_6_3_7"/>
<dbReference type="EMBL" id="CP006585">
    <property type="protein sequence ID" value="AGW13170.1"/>
    <property type="molecule type" value="Genomic_DNA"/>
</dbReference>
<name>T2G9B0_MEGG1</name>
<keyword evidence="4" id="KW-1185">Reference proteome</keyword>
<gene>
    <name evidence="3" type="ORF">DGI_1319</name>
</gene>
<dbReference type="PANTHER" id="PTHR43151">
    <property type="entry name" value="FEOA FAMILY PROTEIN"/>
    <property type="match status" value="1"/>
</dbReference>
<reference evidence="4" key="2">
    <citation type="submission" date="2013-07" db="EMBL/GenBank/DDBJ databases">
        <authorList>
            <person name="Morais-Silva F.O."/>
            <person name="Rezende A.M."/>
            <person name="Pimentel C."/>
            <person name="Resende D.M."/>
            <person name="Santos C.I."/>
            <person name="Clemente C."/>
            <person name="de Oliveira L.M."/>
            <person name="da Silva S.M."/>
            <person name="Costa D.A."/>
            <person name="Varela-Raposo A."/>
            <person name="Horacio E.C.A."/>
            <person name="Matos M."/>
            <person name="Flores O."/>
            <person name="Ruiz J.C."/>
            <person name="Rodrigues-Pousada C."/>
        </authorList>
    </citation>
    <scope>NUCLEOTIDE SEQUENCE [LARGE SCALE GENOMIC DNA]</scope>
    <source>
        <strain evidence="4">ATCC 19364 / DSM 1382 / NCIMB 9332 / VKM B-1759</strain>
    </source>
</reference>
<dbReference type="Pfam" id="PF04023">
    <property type="entry name" value="FeoA"/>
    <property type="match status" value="1"/>
</dbReference>
<reference evidence="3 4" key="1">
    <citation type="journal article" date="2013" name="J. Bacteriol.">
        <title>Roles of HynAB and Ech, the only two hydrogenases found in the model sulfate reducer Desulfovibrio gigas.</title>
        <authorList>
            <person name="Morais-Silva F.O."/>
            <person name="Santos C.I."/>
            <person name="Rodrigues R."/>
            <person name="Pereira I.A."/>
            <person name="Rodrigues-Pousada C."/>
        </authorList>
    </citation>
    <scope>NUCLEOTIDE SEQUENCE [LARGE SCALE GENOMIC DNA]</scope>
    <source>
        <strain evidence="4">ATCC 19364 / DSM 1382 / NCIMB 9332 / VKM B-1759</strain>
    </source>
</reference>
<evidence type="ECO:0000259" key="2">
    <source>
        <dbReference type="SMART" id="SM00899"/>
    </source>
</evidence>
<dbReference type="SUPFAM" id="SSF50037">
    <property type="entry name" value="C-terminal domain of transcriptional repressors"/>
    <property type="match status" value="1"/>
</dbReference>
<dbReference type="STRING" id="1121448.DGI_1319"/>
<dbReference type="AlphaFoldDB" id="T2G9B0"/>
<dbReference type="InterPro" id="IPR038157">
    <property type="entry name" value="FeoA_core_dom"/>
</dbReference>
<evidence type="ECO:0000313" key="4">
    <source>
        <dbReference type="Proteomes" id="UP000016587"/>
    </source>
</evidence>
<sequence>MLPLSKVPAGATIRIVQVGDCPAMRSRLLALGLTPGSTVKVDSCGCGQCCLCVRGGQLAIGHGMAEKIMVRVLDRGAAASDLACPSRPCCTRRGG</sequence>
<proteinExistence type="predicted"/>
<protein>
    <submittedName>
        <fullName evidence="3">Putative FeoA family protein</fullName>
    </submittedName>
</protein>
<feature type="domain" description="Ferrous iron transporter FeoA-like" evidence="2">
    <location>
        <begin position="2"/>
        <end position="72"/>
    </location>
</feature>
<dbReference type="InterPro" id="IPR007167">
    <property type="entry name" value="Fe-transptr_FeoA-like"/>
</dbReference>
<dbReference type="InterPro" id="IPR053184">
    <property type="entry name" value="FeoA-like"/>
</dbReference>
<evidence type="ECO:0000256" key="1">
    <source>
        <dbReference type="ARBA" id="ARBA00023004"/>
    </source>
</evidence>
<dbReference type="InterPro" id="IPR008988">
    <property type="entry name" value="Transcriptional_repressor_C"/>
</dbReference>
<dbReference type="eggNOG" id="COG1918">
    <property type="taxonomic scope" value="Bacteria"/>
</dbReference>
<keyword evidence="1" id="KW-0408">Iron</keyword>